<evidence type="ECO:0000256" key="2">
    <source>
        <dbReference type="ARBA" id="ARBA00005362"/>
    </source>
</evidence>
<evidence type="ECO:0000256" key="8">
    <source>
        <dbReference type="SAM" id="Phobius"/>
    </source>
</evidence>
<evidence type="ECO:0000256" key="4">
    <source>
        <dbReference type="ARBA" id="ARBA00022692"/>
    </source>
</evidence>
<proteinExistence type="inferred from homology"/>
<evidence type="ECO:0000256" key="6">
    <source>
        <dbReference type="ARBA" id="ARBA00023136"/>
    </source>
</evidence>
<comment type="subcellular location">
    <subcellularLocation>
        <location evidence="1">Cell membrane</location>
    </subcellularLocation>
</comment>
<feature type="region of interest" description="Disordered" evidence="7">
    <location>
        <begin position="250"/>
        <end position="336"/>
    </location>
</feature>
<dbReference type="Pfam" id="PF10144">
    <property type="entry name" value="SMP_2"/>
    <property type="match status" value="1"/>
</dbReference>
<feature type="compositionally biased region" description="Low complexity" evidence="7">
    <location>
        <begin position="250"/>
        <end position="268"/>
    </location>
</feature>
<evidence type="ECO:0000256" key="7">
    <source>
        <dbReference type="SAM" id="MobiDB-lite"/>
    </source>
</evidence>
<keyword evidence="4 8" id="KW-0812">Transmembrane</keyword>
<evidence type="ECO:0000256" key="1">
    <source>
        <dbReference type="ARBA" id="ARBA00004236"/>
    </source>
</evidence>
<comment type="similarity">
    <text evidence="2">Belongs to the Smp family.</text>
</comment>
<evidence type="ECO:0000313" key="9">
    <source>
        <dbReference type="EMBL" id="TCL34239.1"/>
    </source>
</evidence>
<organism evidence="9 10">
    <name type="scientific">Azotobacter chroococcum</name>
    <dbReference type="NCBI Taxonomy" id="353"/>
    <lineage>
        <taxon>Bacteria</taxon>
        <taxon>Pseudomonadati</taxon>
        <taxon>Pseudomonadota</taxon>
        <taxon>Gammaproteobacteria</taxon>
        <taxon>Pseudomonadales</taxon>
        <taxon>Pseudomonadaceae</taxon>
        <taxon>Azotobacter</taxon>
    </lineage>
</organism>
<feature type="transmembrane region" description="Helical" evidence="8">
    <location>
        <begin position="168"/>
        <end position="188"/>
    </location>
</feature>
<dbReference type="GO" id="GO:0005886">
    <property type="term" value="C:plasma membrane"/>
    <property type="evidence" value="ECO:0007669"/>
    <property type="project" value="UniProtKB-SubCell"/>
</dbReference>
<accession>A0A4R1Q0C6</accession>
<dbReference type="AlphaFoldDB" id="A0A4R1Q0C6"/>
<evidence type="ECO:0000313" key="10">
    <source>
        <dbReference type="Proteomes" id="UP000295169"/>
    </source>
</evidence>
<evidence type="ECO:0000256" key="5">
    <source>
        <dbReference type="ARBA" id="ARBA00022989"/>
    </source>
</evidence>
<evidence type="ECO:0000256" key="3">
    <source>
        <dbReference type="ARBA" id="ARBA00022475"/>
    </source>
</evidence>
<comment type="caution">
    <text evidence="9">The sequence shown here is derived from an EMBL/GenBank/DDBJ whole genome shotgun (WGS) entry which is preliminary data.</text>
</comment>
<keyword evidence="3" id="KW-1003">Cell membrane</keyword>
<keyword evidence="5 8" id="KW-1133">Transmembrane helix</keyword>
<gene>
    <name evidence="9" type="ORF">EV691_102221</name>
</gene>
<name>A0A4R1Q0C6_9GAMM</name>
<dbReference type="RefSeq" id="WP_131298882.1">
    <property type="nucleotide sequence ID" value="NZ_JBHLST010000047.1"/>
</dbReference>
<sequence length="553" mass="59811">MNRPASVKPDNFFVLLFRALTQRRVPVSLRIVSHSLVLVILALALYSWLVGLQVRQTMHEQADALGQTLTTQTAASASQLLVANDILSLNVLLGNLTKNPLVAHAAVYNADNHLLAETGSRPPRMPPEGDPSLHARPITFQDSVTGHLRIVLNMPQFREPFIVGLRNMGLIGLGLLFLTLILGLRLGYGISTPLLQLRVWLRDLDDHAPGAERQDEIGDLARQLETRLAPERAAHPALDELEDDELSLDPEVAPPASAAPRPAMAGKAVPRSQPFDRPQPPTVEVAKRGVAMPGVATPGRPAAGPLPRPLSGLHADSRLDDEDEDPPLRRLAPEVDDEPCFSPALDEDFAPAPAPAPAAHRQARESAVLAIQLGPLDQLRSLSRGQLAELRRRYRDSLEQAAAFYGGELHPLDEDGGLLLFHRRECGDDYLANAICCAELLRSLKSELELEAAGGASLQLQLGLARGENLAGLGQAALLLSPGGQSALTLAQYSHNVLLLEQQIGEDPAVRLCVRLRPLATPEGGASIERLLEPYPAELAGQLARLREELQSY</sequence>
<reference evidence="9 10" key="1">
    <citation type="submission" date="2019-03" db="EMBL/GenBank/DDBJ databases">
        <title>Genomic Encyclopedia of Type Strains, Phase IV (KMG-IV): sequencing the most valuable type-strain genomes for metagenomic binning, comparative biology and taxonomic classification.</title>
        <authorList>
            <person name="Goeker M."/>
        </authorList>
    </citation>
    <scope>NUCLEOTIDE SEQUENCE [LARGE SCALE GENOMIC DNA]</scope>
    <source>
        <strain evidence="9 10">DSM 2286</strain>
    </source>
</reference>
<dbReference type="Proteomes" id="UP000295169">
    <property type="component" value="Unassembled WGS sequence"/>
</dbReference>
<protein>
    <submittedName>
        <fullName evidence="9">Putative membrane protein affecting hemolysin expression</fullName>
    </submittedName>
</protein>
<keyword evidence="6 8" id="KW-0472">Membrane</keyword>
<dbReference type="InterPro" id="IPR019305">
    <property type="entry name" value="Uncharacterised_Smp"/>
</dbReference>
<dbReference type="EMBL" id="SMMU01000002">
    <property type="protein sequence ID" value="TCL34239.1"/>
    <property type="molecule type" value="Genomic_DNA"/>
</dbReference>
<feature type="transmembrane region" description="Helical" evidence="8">
    <location>
        <begin position="31"/>
        <end position="49"/>
    </location>
</feature>